<evidence type="ECO:0000256" key="7">
    <source>
        <dbReference type="ARBA" id="ARBA00023065"/>
    </source>
</evidence>
<keyword evidence="11" id="KW-1185">Reference proteome</keyword>
<keyword evidence="1" id="KW-0813">Transport</keyword>
<dbReference type="PANTHER" id="PTHR42781">
    <property type="entry name" value="SPERMIDINE/PUTRESCINE IMPORT ATP-BINDING PROTEIN POTA"/>
    <property type="match status" value="1"/>
</dbReference>
<dbReference type="KEGG" id="het:BBW65_02980"/>
<dbReference type="InterPro" id="IPR017871">
    <property type="entry name" value="ABC_transporter-like_CS"/>
</dbReference>
<dbReference type="SUPFAM" id="SSF52540">
    <property type="entry name" value="P-loop containing nucleoside triphosphate hydrolases"/>
    <property type="match status" value="1"/>
</dbReference>
<feature type="domain" description="ABC transporter" evidence="9">
    <location>
        <begin position="2"/>
        <end position="220"/>
    </location>
</feature>
<dbReference type="InterPro" id="IPR050093">
    <property type="entry name" value="ABC_SmlMolc_Importer"/>
</dbReference>
<evidence type="ECO:0000313" key="10">
    <source>
        <dbReference type="EMBL" id="ANV97830.1"/>
    </source>
</evidence>
<dbReference type="AlphaFoldDB" id="A0A1B1U500"/>
<sequence>MLEIKNLYKNFGKTEVLRDVSLSLKKGEVLSILGNSGSGKSTLLRILVGLEKPTSFTHFHCTTKTAMMFQNYALFPHLNVEDNILFALQHSPKTQRNARLQELLRFFGIETIRHKRIDEISGGQAQRVAFARAIAMECELLLLDEPFSNLDSHLKESLRGDLKEMIKKQGLSAIIVTHDIDDAYYLSDKIALLKQGSVIDCNTPQSLYFHPKSKESQAFLPHLNVIDEPLDSDDLFFKWIIQRNYIFSAGEIRVGHTFRGKVLEHKFLGAFCKVKVQYKHIVFFMLTHPHQCLQEYIDFEIIS</sequence>
<evidence type="ECO:0000256" key="1">
    <source>
        <dbReference type="ARBA" id="ARBA00022448"/>
    </source>
</evidence>
<dbReference type="CDD" id="cd03259">
    <property type="entry name" value="ABC_Carb_Solutes_like"/>
    <property type="match status" value="1"/>
</dbReference>
<evidence type="ECO:0000256" key="4">
    <source>
        <dbReference type="ARBA" id="ARBA00022741"/>
    </source>
</evidence>
<dbReference type="InterPro" id="IPR027417">
    <property type="entry name" value="P-loop_NTPase"/>
</dbReference>
<dbReference type="InterPro" id="IPR015853">
    <property type="entry name" value="ABC_transpr_FbpC"/>
</dbReference>
<evidence type="ECO:0000256" key="3">
    <source>
        <dbReference type="ARBA" id="ARBA00022496"/>
    </source>
</evidence>
<evidence type="ECO:0000256" key="2">
    <source>
        <dbReference type="ARBA" id="ARBA00022475"/>
    </source>
</evidence>
<organism evidence="10 11">
    <name type="scientific">Helicobacter enhydrae</name>
    <dbReference type="NCBI Taxonomy" id="222136"/>
    <lineage>
        <taxon>Bacteria</taxon>
        <taxon>Pseudomonadati</taxon>
        <taxon>Campylobacterota</taxon>
        <taxon>Epsilonproteobacteria</taxon>
        <taxon>Campylobacterales</taxon>
        <taxon>Helicobacteraceae</taxon>
        <taxon>Helicobacter</taxon>
    </lineage>
</organism>
<evidence type="ECO:0000259" key="9">
    <source>
        <dbReference type="PROSITE" id="PS50893"/>
    </source>
</evidence>
<keyword evidence="6" id="KW-0408">Iron</keyword>
<reference evidence="11" key="1">
    <citation type="submission" date="2016-07" db="EMBL/GenBank/DDBJ databases">
        <authorList>
            <person name="Florea S."/>
            <person name="Webb J.S."/>
            <person name="Jaromczyk J."/>
            <person name="Schardl C.L."/>
        </authorList>
    </citation>
    <scope>NUCLEOTIDE SEQUENCE [LARGE SCALE GENOMIC DNA]</scope>
    <source>
        <strain evidence="11">MIT 01-6242</strain>
    </source>
</reference>
<dbReference type="Gene3D" id="3.40.50.300">
    <property type="entry name" value="P-loop containing nucleotide triphosphate hydrolases"/>
    <property type="match status" value="1"/>
</dbReference>
<name>A0A1B1U500_9HELI</name>
<dbReference type="GO" id="GO:0016887">
    <property type="term" value="F:ATP hydrolysis activity"/>
    <property type="evidence" value="ECO:0007669"/>
    <property type="project" value="InterPro"/>
</dbReference>
<dbReference type="PROSITE" id="PS00211">
    <property type="entry name" value="ABC_TRANSPORTER_1"/>
    <property type="match status" value="1"/>
</dbReference>
<dbReference type="InterPro" id="IPR003439">
    <property type="entry name" value="ABC_transporter-like_ATP-bd"/>
</dbReference>
<evidence type="ECO:0000256" key="5">
    <source>
        <dbReference type="ARBA" id="ARBA00022840"/>
    </source>
</evidence>
<protein>
    <submittedName>
        <fullName evidence="10">Iron ABC transporter ATP-binding protein</fullName>
    </submittedName>
</protein>
<dbReference type="InterPro" id="IPR003593">
    <property type="entry name" value="AAA+_ATPase"/>
</dbReference>
<keyword evidence="3" id="KW-0410">Iron transport</keyword>
<evidence type="ECO:0000256" key="8">
    <source>
        <dbReference type="ARBA" id="ARBA00023136"/>
    </source>
</evidence>
<evidence type="ECO:0000256" key="6">
    <source>
        <dbReference type="ARBA" id="ARBA00023004"/>
    </source>
</evidence>
<proteinExistence type="predicted"/>
<keyword evidence="5 10" id="KW-0067">ATP-binding</keyword>
<dbReference type="GO" id="GO:0015408">
    <property type="term" value="F:ABC-type ferric iron transporter activity"/>
    <property type="evidence" value="ECO:0007669"/>
    <property type="project" value="InterPro"/>
</dbReference>
<keyword evidence="4" id="KW-0547">Nucleotide-binding</keyword>
<dbReference type="Proteomes" id="UP000092884">
    <property type="component" value="Chromosome"/>
</dbReference>
<keyword evidence="8" id="KW-0472">Membrane</keyword>
<dbReference type="RefSeq" id="WP_066339496.1">
    <property type="nucleotide sequence ID" value="NZ_CP016503.1"/>
</dbReference>
<dbReference type="OrthoDB" id="9814623at2"/>
<dbReference type="EMBL" id="CP016503">
    <property type="protein sequence ID" value="ANV97830.1"/>
    <property type="molecule type" value="Genomic_DNA"/>
</dbReference>
<keyword evidence="7" id="KW-0406">Ion transport</keyword>
<dbReference type="PROSITE" id="PS50893">
    <property type="entry name" value="ABC_TRANSPORTER_2"/>
    <property type="match status" value="1"/>
</dbReference>
<dbReference type="GO" id="GO:0016020">
    <property type="term" value="C:membrane"/>
    <property type="evidence" value="ECO:0007669"/>
    <property type="project" value="InterPro"/>
</dbReference>
<accession>A0A1B1U500</accession>
<keyword evidence="2" id="KW-1003">Cell membrane</keyword>
<dbReference type="PANTHER" id="PTHR42781:SF4">
    <property type="entry name" value="SPERMIDINE_PUTRESCINE IMPORT ATP-BINDING PROTEIN POTA"/>
    <property type="match status" value="1"/>
</dbReference>
<dbReference type="Pfam" id="PF00005">
    <property type="entry name" value="ABC_tran"/>
    <property type="match status" value="1"/>
</dbReference>
<evidence type="ECO:0000313" key="11">
    <source>
        <dbReference type="Proteomes" id="UP000092884"/>
    </source>
</evidence>
<dbReference type="SMART" id="SM00382">
    <property type="entry name" value="AAA"/>
    <property type="match status" value="1"/>
</dbReference>
<gene>
    <name evidence="10" type="ORF">BBW65_02980</name>
</gene>
<dbReference type="GO" id="GO:0005524">
    <property type="term" value="F:ATP binding"/>
    <property type="evidence" value="ECO:0007669"/>
    <property type="project" value="UniProtKB-KW"/>
</dbReference>
<dbReference type="STRING" id="222136.BBW65_02980"/>